<dbReference type="PROSITE" id="PS51186">
    <property type="entry name" value="GNAT"/>
    <property type="match status" value="1"/>
</dbReference>
<dbReference type="RefSeq" id="WP_255390257.1">
    <property type="nucleotide sequence ID" value="NZ_CP101508.1"/>
</dbReference>
<dbReference type="Gene3D" id="3.40.630.30">
    <property type="match status" value="1"/>
</dbReference>
<proteinExistence type="predicted"/>
<accession>A0ABY5GIH7</accession>
<dbReference type="Proteomes" id="UP001057998">
    <property type="component" value="Chromosome 1"/>
</dbReference>
<reference evidence="2" key="1">
    <citation type="submission" date="2022-07" db="EMBL/GenBank/DDBJ databases">
        <title>Genome sequencing of Photobacterium atrarenae GJH2-4.</title>
        <authorList>
            <person name="Park S.-J."/>
        </authorList>
    </citation>
    <scope>NUCLEOTIDE SEQUENCE</scope>
    <source>
        <strain evidence="2">GJH2-4</strain>
    </source>
</reference>
<keyword evidence="3" id="KW-1185">Reference proteome</keyword>
<evidence type="ECO:0000259" key="1">
    <source>
        <dbReference type="PROSITE" id="PS51186"/>
    </source>
</evidence>
<protein>
    <submittedName>
        <fullName evidence="2">GNAT family N-acetyltransferase</fullName>
    </submittedName>
</protein>
<dbReference type="InterPro" id="IPR016181">
    <property type="entry name" value="Acyl_CoA_acyltransferase"/>
</dbReference>
<dbReference type="InterPro" id="IPR000182">
    <property type="entry name" value="GNAT_dom"/>
</dbReference>
<organism evidence="2 3">
    <name type="scientific">Photobacterium atrarenae</name>
    <dbReference type="NCBI Taxonomy" id="865757"/>
    <lineage>
        <taxon>Bacteria</taxon>
        <taxon>Pseudomonadati</taxon>
        <taxon>Pseudomonadota</taxon>
        <taxon>Gammaproteobacteria</taxon>
        <taxon>Vibrionales</taxon>
        <taxon>Vibrionaceae</taxon>
        <taxon>Photobacterium</taxon>
    </lineage>
</organism>
<name>A0ABY5GIH7_9GAMM</name>
<gene>
    <name evidence="2" type="ORF">NNL38_06800</name>
</gene>
<dbReference type="CDD" id="cd04301">
    <property type="entry name" value="NAT_SF"/>
    <property type="match status" value="1"/>
</dbReference>
<dbReference type="EMBL" id="CP101508">
    <property type="protein sequence ID" value="UTV28934.1"/>
    <property type="molecule type" value="Genomic_DNA"/>
</dbReference>
<feature type="domain" description="N-acetyltransferase" evidence="1">
    <location>
        <begin position="1"/>
        <end position="147"/>
    </location>
</feature>
<dbReference type="Pfam" id="PF13673">
    <property type="entry name" value="Acetyltransf_10"/>
    <property type="match status" value="1"/>
</dbReference>
<evidence type="ECO:0000313" key="3">
    <source>
        <dbReference type="Proteomes" id="UP001057998"/>
    </source>
</evidence>
<dbReference type="SUPFAM" id="SSF55729">
    <property type="entry name" value="Acyl-CoA N-acyltransferases (Nat)"/>
    <property type="match status" value="1"/>
</dbReference>
<evidence type="ECO:0000313" key="2">
    <source>
        <dbReference type="EMBL" id="UTV28934.1"/>
    </source>
</evidence>
<sequence>MKIQRYETAYRAQCIAIFDSNLHAYFTPGERGEFIEFLDSLNASSDYFVYSNGDRILACGGIEKHLNLGSLSWGMVHRDCHGQGLGTQLADYRLSRLKADQTVTTITIETSQHTQGFYAKRGFVITNHVKDGFGPGIDCVEMELNISL</sequence>